<reference evidence="1 2" key="1">
    <citation type="submission" date="2024-02" db="EMBL/GenBank/DDBJ databases">
        <title>A draft genome for the cacao thread blight pathogen Marasmius crinis-equi.</title>
        <authorList>
            <person name="Cohen S.P."/>
            <person name="Baruah I.K."/>
            <person name="Amoako-Attah I."/>
            <person name="Bukari Y."/>
            <person name="Meinhardt L.W."/>
            <person name="Bailey B.A."/>
        </authorList>
    </citation>
    <scope>NUCLEOTIDE SEQUENCE [LARGE SCALE GENOMIC DNA]</scope>
    <source>
        <strain evidence="1 2">GH-76</strain>
    </source>
</reference>
<sequence>MSGFFFQGAREIRIGDHAQFINAETVTTIHNHESQRVESERVVPIEHSSREINPEDIIFRERISSQDLELRIKRISSTSGAGSSPMPMVKFRKEVYIAEIIQFAGRLFTVYTFEPEDLEDHEASRTVWRRVYDASSPKYGPPS</sequence>
<gene>
    <name evidence="1" type="ORF">V5O48_004558</name>
</gene>
<organism evidence="1 2">
    <name type="scientific">Marasmius crinis-equi</name>
    <dbReference type="NCBI Taxonomy" id="585013"/>
    <lineage>
        <taxon>Eukaryota</taxon>
        <taxon>Fungi</taxon>
        <taxon>Dikarya</taxon>
        <taxon>Basidiomycota</taxon>
        <taxon>Agaricomycotina</taxon>
        <taxon>Agaricomycetes</taxon>
        <taxon>Agaricomycetidae</taxon>
        <taxon>Agaricales</taxon>
        <taxon>Marasmiineae</taxon>
        <taxon>Marasmiaceae</taxon>
        <taxon>Marasmius</taxon>
    </lineage>
</organism>
<evidence type="ECO:0000313" key="1">
    <source>
        <dbReference type="EMBL" id="KAL0577430.1"/>
    </source>
</evidence>
<proteinExistence type="predicted"/>
<dbReference type="EMBL" id="JBAHYK010000156">
    <property type="protein sequence ID" value="KAL0577430.1"/>
    <property type="molecule type" value="Genomic_DNA"/>
</dbReference>
<name>A0ABR3FPV9_9AGAR</name>
<comment type="caution">
    <text evidence="1">The sequence shown here is derived from an EMBL/GenBank/DDBJ whole genome shotgun (WGS) entry which is preliminary data.</text>
</comment>
<evidence type="ECO:0000313" key="2">
    <source>
        <dbReference type="Proteomes" id="UP001465976"/>
    </source>
</evidence>
<keyword evidence="2" id="KW-1185">Reference proteome</keyword>
<protein>
    <submittedName>
        <fullName evidence="1">Uncharacterized protein</fullName>
    </submittedName>
</protein>
<dbReference type="Proteomes" id="UP001465976">
    <property type="component" value="Unassembled WGS sequence"/>
</dbReference>
<accession>A0ABR3FPV9</accession>